<reference evidence="3 4" key="1">
    <citation type="submission" date="2024-09" db="EMBL/GenBank/DDBJ databases">
        <authorList>
            <person name="Sun Q."/>
            <person name="Mori K."/>
        </authorList>
    </citation>
    <scope>NUCLEOTIDE SEQUENCE [LARGE SCALE GENOMIC DNA]</scope>
    <source>
        <strain evidence="3 4">TBRC 1432</strain>
    </source>
</reference>
<dbReference type="RefSeq" id="WP_379794345.1">
    <property type="nucleotide sequence ID" value="NZ_JBHLUD010000010.1"/>
</dbReference>
<dbReference type="InterPro" id="IPR046675">
    <property type="entry name" value="DUF6545"/>
</dbReference>
<feature type="transmembrane region" description="Helical" evidence="1">
    <location>
        <begin position="65"/>
        <end position="85"/>
    </location>
</feature>
<keyword evidence="1" id="KW-0812">Transmembrane</keyword>
<keyword evidence="1" id="KW-0472">Membrane</keyword>
<comment type="caution">
    <text evidence="3">The sequence shown here is derived from an EMBL/GenBank/DDBJ whole genome shotgun (WGS) entry which is preliminary data.</text>
</comment>
<feature type="transmembrane region" description="Helical" evidence="1">
    <location>
        <begin position="139"/>
        <end position="159"/>
    </location>
</feature>
<accession>A0ABV6MZR4</accession>
<keyword evidence="4" id="KW-1185">Reference proteome</keyword>
<organism evidence="3 4">
    <name type="scientific">Kutzneria chonburiensis</name>
    <dbReference type="NCBI Taxonomy" id="1483604"/>
    <lineage>
        <taxon>Bacteria</taxon>
        <taxon>Bacillati</taxon>
        <taxon>Actinomycetota</taxon>
        <taxon>Actinomycetes</taxon>
        <taxon>Pseudonocardiales</taxon>
        <taxon>Pseudonocardiaceae</taxon>
        <taxon>Kutzneria</taxon>
    </lineage>
</organism>
<dbReference type="Pfam" id="PF20182">
    <property type="entry name" value="DUF6545"/>
    <property type="match status" value="1"/>
</dbReference>
<feature type="transmembrane region" description="Helical" evidence="1">
    <location>
        <begin position="30"/>
        <end position="53"/>
    </location>
</feature>
<protein>
    <submittedName>
        <fullName evidence="3">MAB_1171c family putative transporter</fullName>
    </submittedName>
</protein>
<dbReference type="InterPro" id="IPR050039">
    <property type="entry name" value="MAB_1171c-like"/>
</dbReference>
<feature type="transmembrane region" description="Helical" evidence="1">
    <location>
        <begin position="180"/>
        <end position="200"/>
    </location>
</feature>
<evidence type="ECO:0000256" key="1">
    <source>
        <dbReference type="SAM" id="Phobius"/>
    </source>
</evidence>
<feature type="transmembrane region" description="Helical" evidence="1">
    <location>
        <begin position="97"/>
        <end position="119"/>
    </location>
</feature>
<evidence type="ECO:0000313" key="3">
    <source>
        <dbReference type="EMBL" id="MFC0545808.1"/>
    </source>
</evidence>
<dbReference type="EMBL" id="JBHLUD010000010">
    <property type="protein sequence ID" value="MFC0545808.1"/>
    <property type="molecule type" value="Genomic_DNA"/>
</dbReference>
<feature type="domain" description="DUF6545" evidence="2">
    <location>
        <begin position="250"/>
        <end position="314"/>
    </location>
</feature>
<evidence type="ECO:0000259" key="2">
    <source>
        <dbReference type="Pfam" id="PF20182"/>
    </source>
</evidence>
<dbReference type="NCBIfam" id="NF042915">
    <property type="entry name" value="MAB_1171c_fam"/>
    <property type="match status" value="1"/>
</dbReference>
<feature type="transmembrane region" description="Helical" evidence="1">
    <location>
        <begin position="220"/>
        <end position="239"/>
    </location>
</feature>
<gene>
    <name evidence="3" type="ORF">ACFFH7_30130</name>
</gene>
<evidence type="ECO:0000313" key="4">
    <source>
        <dbReference type="Proteomes" id="UP001589810"/>
    </source>
</evidence>
<sequence length="354" mass="39007">MATVVVAAAALMLRLRMLVRVTVDRRPGHVLALGFAAWFLAVPLEIESFAVGVDRWAGWALAWPLLHVIACAGGFFTQTFFWLATADPLQRTKVASLVRRSAVIGVSALAVGLILFATMPRDVDFLRGPAGRMVTPGPVHPVAALSYVVIVSYFAYTIASFTSASWRWAAKADLPWLRRGLRLHTIGCVFGLLFCVHVVGYQLAEAFGITPPWVQLQAEGALVAVSLVTAFVGVTAPAWGPRIEAFARATRHYRHRRRLYPLWRLLTGATVTLDPPRSEWHDRLRLRPGQQHALVYRRVIELWDGLLALHPTMSGETGLDGPDLAGDIDWWLGIARAARSRPLDDVLAAYQGQP</sequence>
<dbReference type="Proteomes" id="UP001589810">
    <property type="component" value="Unassembled WGS sequence"/>
</dbReference>
<name>A0ABV6MZR4_9PSEU</name>
<proteinExistence type="predicted"/>
<keyword evidence="1" id="KW-1133">Transmembrane helix</keyword>